<keyword evidence="1" id="KW-0472">Membrane</keyword>
<proteinExistence type="predicted"/>
<comment type="caution">
    <text evidence="2">The sequence shown here is derived from an EMBL/GenBank/DDBJ whole genome shotgun (WGS) entry which is preliminary data.</text>
</comment>
<name>A0A497JFQ9_9ARCH</name>
<evidence type="ECO:0000313" key="2">
    <source>
        <dbReference type="EMBL" id="RLG69630.1"/>
    </source>
</evidence>
<dbReference type="AlphaFoldDB" id="A0A497JFQ9"/>
<organism evidence="2 3">
    <name type="scientific">Candidatus Iainarchaeum sp</name>
    <dbReference type="NCBI Taxonomy" id="3101447"/>
    <lineage>
        <taxon>Archaea</taxon>
        <taxon>Candidatus Iainarchaeota</taxon>
        <taxon>Candidatus Iainarchaeia</taxon>
        <taxon>Candidatus Iainarchaeales</taxon>
        <taxon>Candidatus Iainarchaeaceae</taxon>
        <taxon>Candidatus Iainarchaeum</taxon>
    </lineage>
</organism>
<dbReference type="Proteomes" id="UP000277633">
    <property type="component" value="Unassembled WGS sequence"/>
</dbReference>
<feature type="transmembrane region" description="Helical" evidence="1">
    <location>
        <begin position="78"/>
        <end position="99"/>
    </location>
</feature>
<gene>
    <name evidence="2" type="ORF">DRO07_01925</name>
</gene>
<keyword evidence="1" id="KW-0812">Transmembrane</keyword>
<dbReference type="EMBL" id="QMWO01000060">
    <property type="protein sequence ID" value="RLG69630.1"/>
    <property type="molecule type" value="Genomic_DNA"/>
</dbReference>
<keyword evidence="1" id="KW-1133">Transmembrane helix</keyword>
<accession>A0A497JFQ9</accession>
<protein>
    <submittedName>
        <fullName evidence="2">Uncharacterized protein</fullName>
    </submittedName>
</protein>
<evidence type="ECO:0000313" key="3">
    <source>
        <dbReference type="Proteomes" id="UP000277633"/>
    </source>
</evidence>
<evidence type="ECO:0000256" key="1">
    <source>
        <dbReference type="SAM" id="Phobius"/>
    </source>
</evidence>
<feature type="transmembrane region" description="Helical" evidence="1">
    <location>
        <begin position="51"/>
        <end position="71"/>
    </location>
</feature>
<reference evidence="2 3" key="1">
    <citation type="submission" date="2018-06" db="EMBL/GenBank/DDBJ databases">
        <title>Extensive metabolic versatility and redundancy in microbially diverse, dynamic hydrothermal sediments.</title>
        <authorList>
            <person name="Dombrowski N."/>
            <person name="Teske A."/>
            <person name="Baker B.J."/>
        </authorList>
    </citation>
    <scope>NUCLEOTIDE SEQUENCE [LARGE SCALE GENOMIC DNA]</scope>
    <source>
        <strain evidence="2">B9_G13</strain>
    </source>
</reference>
<sequence length="101" mass="11124">MNAKLFAAGLILLFLGWYVKTLTIPWVGVGTWEPIPGFPIYYPTLTTWNPLGWLSLPLVFIGAILLVLGLTSRQALRIILIIIAAAAVLYFYGFPFNLLGG</sequence>